<organism evidence="1 2">
    <name type="scientific">Blastomyces parvus</name>
    <dbReference type="NCBI Taxonomy" id="2060905"/>
    <lineage>
        <taxon>Eukaryota</taxon>
        <taxon>Fungi</taxon>
        <taxon>Dikarya</taxon>
        <taxon>Ascomycota</taxon>
        <taxon>Pezizomycotina</taxon>
        <taxon>Eurotiomycetes</taxon>
        <taxon>Eurotiomycetidae</taxon>
        <taxon>Onygenales</taxon>
        <taxon>Ajellomycetaceae</taxon>
        <taxon>Blastomyces</taxon>
    </lineage>
</organism>
<protein>
    <submittedName>
        <fullName evidence="1">Uncharacterized protein</fullName>
    </submittedName>
</protein>
<dbReference type="OrthoDB" id="10382003at2759"/>
<dbReference type="EMBL" id="PDNC01000004">
    <property type="protein sequence ID" value="PGH09569.1"/>
    <property type="molecule type" value="Genomic_DNA"/>
</dbReference>
<name>A0A2B7XKV4_9EURO</name>
<evidence type="ECO:0000313" key="2">
    <source>
        <dbReference type="Proteomes" id="UP000224080"/>
    </source>
</evidence>
<sequence>MEPNINGHEPLVYLTFVRFEWSQVESTLTNSSLGSRNLFMRLRDVEGVKEIWYLQDEVYQQFEVDIFAVIEYAETTAMESVHEILQNQRRRPGALACAMKELFTIPMKEKDFEDRKRPHESIGERVVNMQLLDYTGLGQQAIDEVEARMQGFFESRLQAGFTFDRIEAKWSQPDGTKL</sequence>
<accession>A0A2B7XKV4</accession>
<evidence type="ECO:0000313" key="1">
    <source>
        <dbReference type="EMBL" id="PGH09569.1"/>
    </source>
</evidence>
<comment type="caution">
    <text evidence="1">The sequence shown here is derived from an EMBL/GenBank/DDBJ whole genome shotgun (WGS) entry which is preliminary data.</text>
</comment>
<proteinExistence type="predicted"/>
<dbReference type="AlphaFoldDB" id="A0A2B7XKV4"/>
<reference evidence="1 2" key="1">
    <citation type="submission" date="2017-10" db="EMBL/GenBank/DDBJ databases">
        <title>Comparative genomics in systemic dimorphic fungi from Ajellomycetaceae.</title>
        <authorList>
            <person name="Munoz J.F."/>
            <person name="Mcewen J.G."/>
            <person name="Clay O.K."/>
            <person name="Cuomo C.A."/>
        </authorList>
    </citation>
    <scope>NUCLEOTIDE SEQUENCE [LARGE SCALE GENOMIC DNA]</scope>
    <source>
        <strain evidence="1 2">UAMH130</strain>
    </source>
</reference>
<gene>
    <name evidence="1" type="ORF">GX51_00675</name>
</gene>
<dbReference type="Proteomes" id="UP000224080">
    <property type="component" value="Unassembled WGS sequence"/>
</dbReference>
<keyword evidence="2" id="KW-1185">Reference proteome</keyword>